<comment type="pathway">
    <text evidence="1">Carbohydrate degradation; glycolysis; pyruvate from D-glyceraldehyde 3-phosphate: step 5/5.</text>
</comment>
<evidence type="ECO:0000256" key="7">
    <source>
        <dbReference type="ARBA" id="ARBA00022777"/>
    </source>
</evidence>
<dbReference type="InterPro" id="IPR015793">
    <property type="entry name" value="Pyrv_Knase_brl"/>
</dbReference>
<keyword evidence="5" id="KW-0479">Metal-binding</keyword>
<dbReference type="GO" id="GO:0000287">
    <property type="term" value="F:magnesium ion binding"/>
    <property type="evidence" value="ECO:0007669"/>
    <property type="project" value="InterPro"/>
</dbReference>
<dbReference type="UniPathway" id="UPA00109">
    <property type="reaction ID" value="UER00188"/>
</dbReference>
<keyword evidence="8" id="KW-0067">ATP-binding</keyword>
<dbReference type="InterPro" id="IPR040442">
    <property type="entry name" value="Pyrv_kinase-like_dom_sf"/>
</dbReference>
<dbReference type="Gene3D" id="2.40.33.10">
    <property type="entry name" value="PK beta-barrel domain-like"/>
    <property type="match status" value="1"/>
</dbReference>
<dbReference type="InterPro" id="IPR001697">
    <property type="entry name" value="Pyr_Knase"/>
</dbReference>
<name>A0A398DC42_9BACT</name>
<keyword evidence="6" id="KW-0547">Nucleotide-binding</keyword>
<accession>A0A398DC42</accession>
<dbReference type="GO" id="GO:0004743">
    <property type="term" value="F:pyruvate kinase activity"/>
    <property type="evidence" value="ECO:0007669"/>
    <property type="project" value="UniProtKB-EC"/>
</dbReference>
<comment type="caution">
    <text evidence="13">The sequence shown here is derived from an EMBL/GenBank/DDBJ whole genome shotgun (WGS) entry which is preliminary data.</text>
</comment>
<dbReference type="AlphaFoldDB" id="A0A398DC42"/>
<dbReference type="SUPFAM" id="SSF50800">
    <property type="entry name" value="PK beta-barrel domain-like"/>
    <property type="match status" value="1"/>
</dbReference>
<dbReference type="Gene3D" id="3.20.20.60">
    <property type="entry name" value="Phosphoenolpyruvate-binding domains"/>
    <property type="match status" value="1"/>
</dbReference>
<feature type="non-terminal residue" evidence="13">
    <location>
        <position position="104"/>
    </location>
</feature>
<proteinExistence type="inferred from homology"/>
<keyword evidence="4" id="KW-0808">Transferase</keyword>
<evidence type="ECO:0000256" key="9">
    <source>
        <dbReference type="ARBA" id="ARBA00022842"/>
    </source>
</evidence>
<evidence type="ECO:0000256" key="4">
    <source>
        <dbReference type="ARBA" id="ARBA00022679"/>
    </source>
</evidence>
<dbReference type="InterPro" id="IPR015813">
    <property type="entry name" value="Pyrv/PenolPyrv_kinase-like_dom"/>
</dbReference>
<dbReference type="GO" id="GO:0005524">
    <property type="term" value="F:ATP binding"/>
    <property type="evidence" value="ECO:0007669"/>
    <property type="project" value="UniProtKB-KW"/>
</dbReference>
<dbReference type="EMBL" id="QXIT01000039">
    <property type="protein sequence ID" value="RIE09868.1"/>
    <property type="molecule type" value="Genomic_DNA"/>
</dbReference>
<evidence type="ECO:0000259" key="12">
    <source>
        <dbReference type="Pfam" id="PF00224"/>
    </source>
</evidence>
<evidence type="ECO:0000313" key="13">
    <source>
        <dbReference type="EMBL" id="RIE09868.1"/>
    </source>
</evidence>
<dbReference type="PANTHER" id="PTHR11817">
    <property type="entry name" value="PYRUVATE KINASE"/>
    <property type="match status" value="1"/>
</dbReference>
<evidence type="ECO:0000256" key="8">
    <source>
        <dbReference type="ARBA" id="ARBA00022840"/>
    </source>
</evidence>
<dbReference type="GO" id="GO:0030955">
    <property type="term" value="F:potassium ion binding"/>
    <property type="evidence" value="ECO:0007669"/>
    <property type="project" value="InterPro"/>
</dbReference>
<dbReference type="EC" id="2.7.1.40" evidence="3"/>
<feature type="domain" description="Pyruvate kinase barrel" evidence="12">
    <location>
        <begin position="4"/>
        <end position="103"/>
    </location>
</feature>
<keyword evidence="14" id="KW-1185">Reference proteome</keyword>
<evidence type="ECO:0000256" key="6">
    <source>
        <dbReference type="ARBA" id="ARBA00022741"/>
    </source>
</evidence>
<protein>
    <recommendedName>
        <fullName evidence="3">pyruvate kinase</fullName>
        <ecNumber evidence="3">2.7.1.40</ecNumber>
    </recommendedName>
</protein>
<keyword evidence="10" id="KW-0324">Glycolysis</keyword>
<reference evidence="13 14" key="1">
    <citation type="submission" date="2018-09" db="EMBL/GenBank/DDBJ databases">
        <title>Discovery and Ecogenomic Context for Candidatus Cryosericales, a Global Caldiserica Order Active in Thawing Permafrost.</title>
        <authorList>
            <person name="Martinez M.A."/>
            <person name="Woodcroft B.J."/>
            <person name="Ignacio Espinoza J.C."/>
            <person name="Zayed A."/>
            <person name="Singleton C.M."/>
            <person name="Boyd J."/>
            <person name="Li Y.-F."/>
            <person name="Purvine S."/>
            <person name="Maughan H."/>
            <person name="Hodgkins S.B."/>
            <person name="Anderson D."/>
            <person name="Sederholm M."/>
            <person name="Temperton B."/>
            <person name="Saleska S.R."/>
            <person name="Tyson G.W."/>
            <person name="Rich V.I."/>
        </authorList>
    </citation>
    <scope>NUCLEOTIDE SEQUENCE [LARGE SCALE GENOMIC DNA]</scope>
    <source>
        <strain evidence="13 14">SMC6</strain>
    </source>
</reference>
<keyword evidence="11 13" id="KW-0670">Pyruvate</keyword>
<evidence type="ECO:0000256" key="10">
    <source>
        <dbReference type="ARBA" id="ARBA00023152"/>
    </source>
</evidence>
<keyword evidence="9" id="KW-0460">Magnesium</keyword>
<dbReference type="SUPFAM" id="SSF51621">
    <property type="entry name" value="Phosphoenolpyruvate/pyruvate domain"/>
    <property type="match status" value="1"/>
</dbReference>
<evidence type="ECO:0000313" key="14">
    <source>
        <dbReference type="Proteomes" id="UP000266260"/>
    </source>
</evidence>
<evidence type="ECO:0000256" key="3">
    <source>
        <dbReference type="ARBA" id="ARBA00012142"/>
    </source>
</evidence>
<keyword evidence="7 13" id="KW-0418">Kinase</keyword>
<comment type="similarity">
    <text evidence="2">Belongs to the pyruvate kinase family.</text>
</comment>
<dbReference type="InterPro" id="IPR015806">
    <property type="entry name" value="Pyrv_Knase_insert_dom_sf"/>
</dbReference>
<dbReference type="Proteomes" id="UP000266260">
    <property type="component" value="Unassembled WGS sequence"/>
</dbReference>
<sequence>MVDGNAEQASVDYPPVTTEVRPGELIFINDGLIRLKAREIQGDTIVTDVLKGGILSDHKGVNFPQSDLHVPSITEKDRHDLVTGLRAGVDYVALSFVRTSDDVR</sequence>
<evidence type="ECO:0000256" key="1">
    <source>
        <dbReference type="ARBA" id="ARBA00004997"/>
    </source>
</evidence>
<gene>
    <name evidence="13" type="ORF">SMC6_02060</name>
</gene>
<dbReference type="GO" id="GO:0016301">
    <property type="term" value="F:kinase activity"/>
    <property type="evidence" value="ECO:0007669"/>
    <property type="project" value="UniProtKB-KW"/>
</dbReference>
<evidence type="ECO:0000256" key="2">
    <source>
        <dbReference type="ARBA" id="ARBA00008663"/>
    </source>
</evidence>
<organism evidence="13 14">
    <name type="scientific">Candidatus Cryosericum odellii</name>
    <dbReference type="NCBI Taxonomy" id="2290917"/>
    <lineage>
        <taxon>Bacteria</taxon>
        <taxon>Pseudomonadati</taxon>
        <taxon>Caldisericota/Cryosericota group</taxon>
        <taxon>Candidatus Cryosericota</taxon>
        <taxon>Candidatus Cryosericia</taxon>
        <taxon>Candidatus Cryosericales</taxon>
        <taxon>Candidatus Cryosericaceae</taxon>
        <taxon>Candidatus Cryosericum</taxon>
    </lineage>
</organism>
<evidence type="ECO:0000256" key="11">
    <source>
        <dbReference type="ARBA" id="ARBA00023317"/>
    </source>
</evidence>
<dbReference type="Pfam" id="PF00224">
    <property type="entry name" value="PK"/>
    <property type="match status" value="1"/>
</dbReference>
<dbReference type="InterPro" id="IPR011037">
    <property type="entry name" value="Pyrv_Knase-like_insert_dom_sf"/>
</dbReference>
<evidence type="ECO:0000256" key="5">
    <source>
        <dbReference type="ARBA" id="ARBA00022723"/>
    </source>
</evidence>